<organism evidence="6">
    <name type="scientific">Cyprideis torosa</name>
    <dbReference type="NCBI Taxonomy" id="163714"/>
    <lineage>
        <taxon>Eukaryota</taxon>
        <taxon>Metazoa</taxon>
        <taxon>Ecdysozoa</taxon>
        <taxon>Arthropoda</taxon>
        <taxon>Crustacea</taxon>
        <taxon>Oligostraca</taxon>
        <taxon>Ostracoda</taxon>
        <taxon>Podocopa</taxon>
        <taxon>Podocopida</taxon>
        <taxon>Cytherocopina</taxon>
        <taxon>Cytheroidea</taxon>
        <taxon>Cytherideidae</taxon>
        <taxon>Cyprideis</taxon>
    </lineage>
</organism>
<proteinExistence type="inferred from homology"/>
<evidence type="ECO:0000256" key="5">
    <source>
        <dbReference type="ARBA" id="ARBA00035651"/>
    </source>
</evidence>
<keyword evidence="4" id="KW-0966">Cell projection</keyword>
<dbReference type="GO" id="GO:0031514">
    <property type="term" value="C:motile cilium"/>
    <property type="evidence" value="ECO:0007669"/>
    <property type="project" value="UniProtKB-SubCell"/>
</dbReference>
<evidence type="ECO:0000256" key="2">
    <source>
        <dbReference type="ARBA" id="ARBA00022846"/>
    </source>
</evidence>
<gene>
    <name evidence="6" type="ORF">CTOB1V02_LOCUS183</name>
</gene>
<dbReference type="Pfam" id="PF02197">
    <property type="entry name" value="RIIa"/>
    <property type="match status" value="1"/>
</dbReference>
<evidence type="ECO:0000313" key="6">
    <source>
        <dbReference type="EMBL" id="CAD7222167.1"/>
    </source>
</evidence>
<dbReference type="InterPro" id="IPR047844">
    <property type="entry name" value="ROP_DD"/>
</dbReference>
<protein>
    <submittedName>
        <fullName evidence="6">Uncharacterized protein</fullName>
    </submittedName>
</protein>
<evidence type="ECO:0000256" key="4">
    <source>
        <dbReference type="ARBA" id="ARBA00023273"/>
    </source>
</evidence>
<accession>A0A7R8W2Y3</accession>
<evidence type="ECO:0000256" key="3">
    <source>
        <dbReference type="ARBA" id="ARBA00023069"/>
    </source>
</evidence>
<comment type="similarity">
    <text evidence="5">Belongs to the ropporin family.</text>
</comment>
<keyword evidence="2" id="KW-0282">Flagellum</keyword>
<dbReference type="SMART" id="SM00394">
    <property type="entry name" value="RIIa"/>
    <property type="match status" value="1"/>
</dbReference>
<dbReference type="PANTHER" id="PTHR14952:SF9">
    <property type="entry name" value="EF-HAND DOMAIN-CONTAINING PROTEIN"/>
    <property type="match status" value="1"/>
</dbReference>
<sequence length="218" mass="24619">MKSEFSKYPIPPELPQLLKDYTKAALRTQPTDVLAWSAAYFTALAKEEPPPVKRRLELPSEPKSKEGITPGLLRVINSQLDGTETVTRNELKSLWHGVCLSCKDLEYILQEGGLTSERIDWIAFLTCCVALTLSDNILDTLDILCEVLTEVREVDPPGISYEMFREIMDHLAGIYDLHHEVLEDVVEFVQAKAEKQNGLVLPRNFRDSFFPLLTQATG</sequence>
<dbReference type="EMBL" id="OB660032">
    <property type="protein sequence ID" value="CAD7222167.1"/>
    <property type="molecule type" value="Genomic_DNA"/>
</dbReference>
<comment type="subcellular location">
    <subcellularLocation>
        <location evidence="1">Cell projection</location>
        <location evidence="1">Cilium</location>
        <location evidence="1">Flagellum</location>
    </subcellularLocation>
</comment>
<dbReference type="PANTHER" id="PTHR14952">
    <property type="entry name" value="ROPPORIN-1-LIKE PROTEIN"/>
    <property type="match status" value="1"/>
</dbReference>
<dbReference type="Gene3D" id="1.20.890.10">
    <property type="entry name" value="cAMP-dependent protein kinase regulatory subunit, dimerization-anchoring domain"/>
    <property type="match status" value="1"/>
</dbReference>
<dbReference type="OrthoDB" id="10067602at2759"/>
<dbReference type="CDD" id="cd23019">
    <property type="entry name" value="DD_ROP"/>
    <property type="match status" value="1"/>
</dbReference>
<dbReference type="SUPFAM" id="SSF47391">
    <property type="entry name" value="Dimerization-anchoring domain of cAMP-dependent PK regulatory subunit"/>
    <property type="match status" value="1"/>
</dbReference>
<evidence type="ECO:0000256" key="1">
    <source>
        <dbReference type="ARBA" id="ARBA00004230"/>
    </source>
</evidence>
<name>A0A7R8W2Y3_9CRUS</name>
<reference evidence="6" key="1">
    <citation type="submission" date="2020-11" db="EMBL/GenBank/DDBJ databases">
        <authorList>
            <person name="Tran Van P."/>
        </authorList>
    </citation>
    <scope>NUCLEOTIDE SEQUENCE</scope>
</reference>
<keyword evidence="3" id="KW-0969">Cilium</keyword>
<dbReference type="AlphaFoldDB" id="A0A7R8W2Y3"/>
<dbReference type="InterPro" id="IPR003117">
    <property type="entry name" value="cAMP_dep_PK_reg_su_I/II_a/b"/>
</dbReference>